<sequence>MRDSFHNQKFVTAIAPVTVTDNAPIVGVIVSHAGFNSLTYAIQSGIVADTDAWFAVLLEHGDAPDMSDAVAVPDDNLLGTEALAGFTFADDAATRKLGYVGDKLYTRLTITPNANTGSAPVSAMGVLSHANTRPVA</sequence>
<dbReference type="EMBL" id="JXXE01000233">
    <property type="protein sequence ID" value="KIZ43098.1"/>
    <property type="molecule type" value="Genomic_DNA"/>
</dbReference>
<protein>
    <submittedName>
        <fullName evidence="1">Uncharacterized protein</fullName>
    </submittedName>
</protein>
<dbReference type="OrthoDB" id="5464931at2"/>
<evidence type="ECO:0000313" key="1">
    <source>
        <dbReference type="EMBL" id="KIZ43098.1"/>
    </source>
</evidence>
<dbReference type="Proteomes" id="UP000032515">
    <property type="component" value="Unassembled WGS sequence"/>
</dbReference>
<comment type="caution">
    <text evidence="1">The sequence shown here is derived from an EMBL/GenBank/DDBJ whole genome shotgun (WGS) entry which is preliminary data.</text>
</comment>
<dbReference type="AlphaFoldDB" id="A0A0D7EQM4"/>
<gene>
    <name evidence="1" type="ORF">OO17_11875</name>
</gene>
<evidence type="ECO:0000313" key="2">
    <source>
        <dbReference type="Proteomes" id="UP000032515"/>
    </source>
</evidence>
<organism evidence="1 2">
    <name type="scientific">Rhodopseudomonas palustris</name>
    <dbReference type="NCBI Taxonomy" id="1076"/>
    <lineage>
        <taxon>Bacteria</taxon>
        <taxon>Pseudomonadati</taxon>
        <taxon>Pseudomonadota</taxon>
        <taxon>Alphaproteobacteria</taxon>
        <taxon>Hyphomicrobiales</taxon>
        <taxon>Nitrobacteraceae</taxon>
        <taxon>Rhodopseudomonas</taxon>
    </lineage>
</organism>
<dbReference type="PATRIC" id="fig|1076.23.peg.2434"/>
<accession>A0A0D7EQM4</accession>
<proteinExistence type="predicted"/>
<reference evidence="1 2" key="1">
    <citation type="submission" date="2014-11" db="EMBL/GenBank/DDBJ databases">
        <title>Genomics and ecophysiology of heterotrophic nitrogen fixing bacteria isolated from estuarine surface water.</title>
        <authorList>
            <person name="Bentzon-Tilia M."/>
            <person name="Severin I."/>
            <person name="Hansen L.H."/>
            <person name="Riemann L."/>
        </authorList>
    </citation>
    <scope>NUCLEOTIDE SEQUENCE [LARGE SCALE GENOMIC DNA]</scope>
    <source>
        <strain evidence="1 2">BAL398</strain>
    </source>
</reference>
<name>A0A0D7EQM4_RHOPL</name>